<sequence length="557" mass="62267">MKMVGYYAWHTFLNSLKKIFRSTFVVIFVAVIAIGVIFGFSAGLVADIVDSKNENQTEYSSEEYSGTEEEQDTDESAEDDNQFTFEDTQFMQLCFEFGIPIVLIAFLLWGIYGGSKNGSDIFLMADVNFLFTAPLKPQSVLMFRLTFQMVTTILGSFYLIFQIPNLRQNMGISWMAIIAIFLAWIFLLLLQKLVSVLSYTLTATYTELKKYVRPLIILIAGIVAVIVGTAYLKSGQNWEQTMAGTFGAKWTRVIPLIGWYKGMIMAAVSGNALESLIYGILLVLLMAVMFAGIWRIKADFYEDAFSGAADRENTMIAAQEGRVVNKKERSEKIARNSEMKGWGGSAFFWKEMYNRRRFARFGIFTNTMLTYLAAAVVTALFCERILHVSEFTVIAVILTGIAFFRNYGNPIAAETSMNWLFLVPDNPYRKVFAAMGAGTVSCALDVLPALVIGVVLTPEKPWIVMLWFVMIVSMDFMLSTVGMMLEVLFPATALDIVKSMLQLVLKFIMIAVIVIILAVGALLISLEIGLLLEILFNLILGAVLFIIYPSLLHEGTA</sequence>
<dbReference type="Proteomes" id="UP000474024">
    <property type="component" value="Unassembled WGS sequence"/>
</dbReference>
<feature type="compositionally biased region" description="Acidic residues" evidence="1">
    <location>
        <begin position="65"/>
        <end position="78"/>
    </location>
</feature>
<protein>
    <submittedName>
        <fullName evidence="3">Uncharacterized protein</fullName>
    </submittedName>
</protein>
<feature type="transmembrane region" description="Helical" evidence="2">
    <location>
        <begin position="358"/>
        <end position="379"/>
    </location>
</feature>
<dbReference type="RefSeq" id="WP_154429823.1">
    <property type="nucleotide sequence ID" value="NZ_VUNI01000010.1"/>
</dbReference>
<feature type="transmembrane region" description="Helical" evidence="2">
    <location>
        <begin position="431"/>
        <end position="456"/>
    </location>
</feature>
<evidence type="ECO:0000313" key="4">
    <source>
        <dbReference type="Proteomes" id="UP000474024"/>
    </source>
</evidence>
<feature type="transmembrane region" description="Helical" evidence="2">
    <location>
        <begin position="462"/>
        <end position="491"/>
    </location>
</feature>
<evidence type="ECO:0000313" key="3">
    <source>
        <dbReference type="EMBL" id="MST74858.1"/>
    </source>
</evidence>
<keyword evidence="4" id="KW-1185">Reference proteome</keyword>
<feature type="transmembrane region" description="Helical" evidence="2">
    <location>
        <begin position="503"/>
        <end position="524"/>
    </location>
</feature>
<evidence type="ECO:0000256" key="1">
    <source>
        <dbReference type="SAM" id="MobiDB-lite"/>
    </source>
</evidence>
<feature type="transmembrane region" description="Helical" evidence="2">
    <location>
        <begin position="93"/>
        <end position="112"/>
    </location>
</feature>
<evidence type="ECO:0000256" key="2">
    <source>
        <dbReference type="SAM" id="Phobius"/>
    </source>
</evidence>
<dbReference type="AlphaFoldDB" id="A0A6L5YRE9"/>
<gene>
    <name evidence="3" type="ORF">FYJ75_07400</name>
</gene>
<feature type="transmembrane region" description="Helical" evidence="2">
    <location>
        <begin position="141"/>
        <end position="160"/>
    </location>
</feature>
<dbReference type="InterPro" id="IPR031584">
    <property type="entry name" value="Put_ABC_export"/>
</dbReference>
<keyword evidence="2" id="KW-1133">Transmembrane helix</keyword>
<proteinExistence type="predicted"/>
<accession>A0A6L5YRE9</accession>
<feature type="transmembrane region" description="Helical" evidence="2">
    <location>
        <begin position="211"/>
        <end position="232"/>
    </location>
</feature>
<feature type="transmembrane region" description="Helical" evidence="2">
    <location>
        <begin position="530"/>
        <end position="551"/>
    </location>
</feature>
<organism evidence="3 4">
    <name type="scientific">Roseburia porci</name>
    <dbReference type="NCBI Taxonomy" id="2605790"/>
    <lineage>
        <taxon>Bacteria</taxon>
        <taxon>Bacillati</taxon>
        <taxon>Bacillota</taxon>
        <taxon>Clostridia</taxon>
        <taxon>Lachnospirales</taxon>
        <taxon>Lachnospiraceae</taxon>
        <taxon>Roseburia</taxon>
    </lineage>
</organism>
<name>A0A6L5YRE9_9FIRM</name>
<feature type="region of interest" description="Disordered" evidence="1">
    <location>
        <begin position="56"/>
        <end position="78"/>
    </location>
</feature>
<dbReference type="Pfam" id="PF16962">
    <property type="entry name" value="ABC_export"/>
    <property type="match status" value="1"/>
</dbReference>
<keyword evidence="2" id="KW-0472">Membrane</keyword>
<comment type="caution">
    <text evidence="3">The sequence shown here is derived from an EMBL/GenBank/DDBJ whole genome shotgun (WGS) entry which is preliminary data.</text>
</comment>
<feature type="transmembrane region" description="Helical" evidence="2">
    <location>
        <begin position="20"/>
        <end position="46"/>
    </location>
</feature>
<feature type="transmembrane region" description="Helical" evidence="2">
    <location>
        <begin position="385"/>
        <end position="404"/>
    </location>
</feature>
<keyword evidence="2" id="KW-0812">Transmembrane</keyword>
<feature type="transmembrane region" description="Helical" evidence="2">
    <location>
        <begin position="172"/>
        <end position="191"/>
    </location>
</feature>
<feature type="transmembrane region" description="Helical" evidence="2">
    <location>
        <begin position="276"/>
        <end position="296"/>
    </location>
</feature>
<reference evidence="3 4" key="1">
    <citation type="submission" date="2019-08" db="EMBL/GenBank/DDBJ databases">
        <title>In-depth cultivation of the pig gut microbiome towards novel bacterial diversity and tailored functional studies.</title>
        <authorList>
            <person name="Wylensek D."/>
            <person name="Hitch T.C.A."/>
            <person name="Clavel T."/>
        </authorList>
    </citation>
    <scope>NUCLEOTIDE SEQUENCE [LARGE SCALE GENOMIC DNA]</scope>
    <source>
        <strain evidence="3 4">MUC/MUC-530-WT-4D</strain>
    </source>
</reference>
<dbReference type="EMBL" id="VUNI01000010">
    <property type="protein sequence ID" value="MST74858.1"/>
    <property type="molecule type" value="Genomic_DNA"/>
</dbReference>